<dbReference type="RefSeq" id="WP_120258045.1">
    <property type="nucleotide sequence ID" value="NZ_RAPY01000001.1"/>
</dbReference>
<organism evidence="2 3">
    <name type="scientific">Sphingobacterium detergens</name>
    <dbReference type="NCBI Taxonomy" id="1145106"/>
    <lineage>
        <taxon>Bacteria</taxon>
        <taxon>Pseudomonadati</taxon>
        <taxon>Bacteroidota</taxon>
        <taxon>Sphingobacteriia</taxon>
        <taxon>Sphingobacteriales</taxon>
        <taxon>Sphingobacteriaceae</taxon>
        <taxon>Sphingobacterium</taxon>
    </lineage>
</organism>
<reference evidence="2 3" key="1">
    <citation type="submission" date="2018-09" db="EMBL/GenBank/DDBJ databases">
        <title>Genomic Encyclopedia of Type Strains, Phase III (KMG-III): the genomes of soil and plant-associated and newly described type strains.</title>
        <authorList>
            <person name="Whitman W."/>
        </authorList>
    </citation>
    <scope>NUCLEOTIDE SEQUENCE [LARGE SCALE GENOMIC DNA]</scope>
    <source>
        <strain evidence="2 3">CECT 7938</strain>
    </source>
</reference>
<dbReference type="Pfam" id="PF02698">
    <property type="entry name" value="DUF218"/>
    <property type="match status" value="1"/>
</dbReference>
<dbReference type="InterPro" id="IPR003848">
    <property type="entry name" value="DUF218"/>
</dbReference>
<dbReference type="EMBL" id="RAPY01000001">
    <property type="protein sequence ID" value="RKE56364.1"/>
    <property type="molecule type" value="Genomic_DNA"/>
</dbReference>
<dbReference type="GO" id="GO:0005886">
    <property type="term" value="C:plasma membrane"/>
    <property type="evidence" value="ECO:0007669"/>
    <property type="project" value="TreeGrafter"/>
</dbReference>
<protein>
    <submittedName>
        <fullName evidence="2">DUF218 domain-containing protein</fullName>
    </submittedName>
</protein>
<keyword evidence="3" id="KW-1185">Reference proteome</keyword>
<dbReference type="Proteomes" id="UP000286246">
    <property type="component" value="Unassembled WGS sequence"/>
</dbReference>
<dbReference type="AlphaFoldDB" id="A0A420BHY0"/>
<dbReference type="CDD" id="cd06259">
    <property type="entry name" value="YdcF-like"/>
    <property type="match status" value="1"/>
</dbReference>
<evidence type="ECO:0000313" key="3">
    <source>
        <dbReference type="Proteomes" id="UP000286246"/>
    </source>
</evidence>
<dbReference type="InterPro" id="IPR014729">
    <property type="entry name" value="Rossmann-like_a/b/a_fold"/>
</dbReference>
<dbReference type="InterPro" id="IPR051599">
    <property type="entry name" value="Cell_Envelope_Assoc"/>
</dbReference>
<evidence type="ECO:0000259" key="1">
    <source>
        <dbReference type="Pfam" id="PF02698"/>
    </source>
</evidence>
<gene>
    <name evidence="2" type="ORF">DFQ12_1225</name>
</gene>
<name>A0A420BHY0_SPHD1</name>
<feature type="domain" description="DUF218" evidence="1">
    <location>
        <begin position="4"/>
        <end position="139"/>
    </location>
</feature>
<comment type="caution">
    <text evidence="2">The sequence shown here is derived from an EMBL/GenBank/DDBJ whole genome shotgun (WGS) entry which is preliminary data.</text>
</comment>
<dbReference type="Gene3D" id="3.40.50.620">
    <property type="entry name" value="HUPs"/>
    <property type="match status" value="1"/>
</dbReference>
<dbReference type="PANTHER" id="PTHR30336:SF20">
    <property type="entry name" value="DUF218 DOMAIN-CONTAINING PROTEIN"/>
    <property type="match status" value="1"/>
</dbReference>
<accession>A0A420BHY0</accession>
<proteinExistence type="predicted"/>
<sequence length="162" mass="18170">MNNIIIVLGAPNDARGNLSQIAQDRLNCAYNLYQANPSFRIVCTGGFGAHFNPTEKPHYFYAQKFLIDKGIPDHVIATGVPSTNTITDFQLSKKLIEEENPDILIIITSDFHIERAQILYKRYIAYPKVVFIPAISSLSKVELAPLIEHESGAVKRLLEEEV</sequence>
<dbReference type="OrthoDB" id="9782395at2"/>
<evidence type="ECO:0000313" key="2">
    <source>
        <dbReference type="EMBL" id="RKE56364.1"/>
    </source>
</evidence>
<dbReference type="PANTHER" id="PTHR30336">
    <property type="entry name" value="INNER MEMBRANE PROTEIN, PROBABLE PERMEASE"/>
    <property type="match status" value="1"/>
</dbReference>